<dbReference type="GO" id="GO:0004519">
    <property type="term" value="F:endonuclease activity"/>
    <property type="evidence" value="ECO:0007669"/>
    <property type="project" value="UniProtKB-KW"/>
</dbReference>
<evidence type="ECO:0000259" key="5">
    <source>
        <dbReference type="Pfam" id="PF03372"/>
    </source>
</evidence>
<dbReference type="InterPro" id="IPR009097">
    <property type="entry name" value="Cyclic_Pdiesterase"/>
</dbReference>
<dbReference type="InterPro" id="IPR007012">
    <property type="entry name" value="PolA_pol_cen_dom"/>
</dbReference>
<dbReference type="SUPFAM" id="SSF55144">
    <property type="entry name" value="LigT-like"/>
    <property type="match status" value="1"/>
</dbReference>
<evidence type="ECO:0000256" key="4">
    <source>
        <dbReference type="ARBA" id="ARBA00022840"/>
    </source>
</evidence>
<comment type="caution">
    <text evidence="8">The sequence shown here is derived from an EMBL/GenBank/DDBJ whole genome shotgun (WGS) entry which is preliminary data.</text>
</comment>
<keyword evidence="8" id="KW-0255">Endonuclease</keyword>
<feature type="domain" description="MJ1316 RNA cyclic group end recognition" evidence="6">
    <location>
        <begin position="1"/>
        <end position="65"/>
    </location>
</feature>
<keyword evidence="8" id="KW-0269">Exonuclease</keyword>
<dbReference type="PANTHER" id="PTHR10682">
    <property type="entry name" value="POLY A POLYMERASE"/>
    <property type="match status" value="1"/>
</dbReference>
<reference evidence="8 9" key="1">
    <citation type="submission" date="2019-06" db="EMBL/GenBank/DDBJ databases">
        <title>Sequencing the genomes of 1000 actinobacteria strains.</title>
        <authorList>
            <person name="Klenk H.-P."/>
        </authorList>
    </citation>
    <scope>NUCLEOTIDE SEQUENCE [LARGE SCALE GENOMIC DNA]</scope>
    <source>
        <strain evidence="8 9">DSM 44826</strain>
    </source>
</reference>
<keyword evidence="4" id="KW-0067">ATP-binding</keyword>
<evidence type="ECO:0000259" key="7">
    <source>
        <dbReference type="Pfam" id="PF04928"/>
    </source>
</evidence>
<dbReference type="RefSeq" id="WP_145906834.1">
    <property type="nucleotide sequence ID" value="NZ_BAAAMZ010000003.1"/>
</dbReference>
<dbReference type="InterPro" id="IPR036691">
    <property type="entry name" value="Endo/exonu/phosph_ase_sf"/>
</dbReference>
<evidence type="ECO:0000256" key="1">
    <source>
        <dbReference type="ARBA" id="ARBA00022664"/>
    </source>
</evidence>
<evidence type="ECO:0000256" key="3">
    <source>
        <dbReference type="ARBA" id="ARBA00022741"/>
    </source>
</evidence>
<dbReference type="InterPro" id="IPR040459">
    <property type="entry name" value="MJ1316"/>
</dbReference>
<keyword evidence="3" id="KW-0547">Nucleotide-binding</keyword>
<evidence type="ECO:0000259" key="6">
    <source>
        <dbReference type="Pfam" id="PF04457"/>
    </source>
</evidence>
<dbReference type="Pfam" id="PF03372">
    <property type="entry name" value="Exo_endo_phos"/>
    <property type="match status" value="1"/>
</dbReference>
<organism evidence="8 9">
    <name type="scientific">Kitasatospora viridis</name>
    <dbReference type="NCBI Taxonomy" id="281105"/>
    <lineage>
        <taxon>Bacteria</taxon>
        <taxon>Bacillati</taxon>
        <taxon>Actinomycetota</taxon>
        <taxon>Actinomycetes</taxon>
        <taxon>Kitasatosporales</taxon>
        <taxon>Streptomycetaceae</taxon>
        <taxon>Kitasatospora</taxon>
    </lineage>
</organism>
<dbReference type="Gene3D" id="3.60.10.10">
    <property type="entry name" value="Endonuclease/exonuclease/phosphatase"/>
    <property type="match status" value="1"/>
</dbReference>
<dbReference type="Pfam" id="PF13563">
    <property type="entry name" value="2_5_RNA_ligase2"/>
    <property type="match status" value="1"/>
</dbReference>
<evidence type="ECO:0000313" key="9">
    <source>
        <dbReference type="Proteomes" id="UP000317940"/>
    </source>
</evidence>
<dbReference type="SUPFAM" id="SSF81631">
    <property type="entry name" value="PAP/OAS1 substrate-binding domain"/>
    <property type="match status" value="1"/>
</dbReference>
<dbReference type="InterPro" id="IPR005135">
    <property type="entry name" value="Endo/exonuclease/phosphatase"/>
</dbReference>
<dbReference type="GO" id="GO:0005524">
    <property type="term" value="F:ATP binding"/>
    <property type="evidence" value="ECO:0007669"/>
    <property type="project" value="UniProtKB-KW"/>
</dbReference>
<dbReference type="SUPFAM" id="SSF56219">
    <property type="entry name" value="DNase I-like"/>
    <property type="match status" value="1"/>
</dbReference>
<keyword evidence="9" id="KW-1185">Reference proteome</keyword>
<proteinExistence type="predicted"/>
<dbReference type="Pfam" id="PF04457">
    <property type="entry name" value="MJ1316"/>
    <property type="match status" value="1"/>
</dbReference>
<evidence type="ECO:0000256" key="2">
    <source>
        <dbReference type="ARBA" id="ARBA00022679"/>
    </source>
</evidence>
<feature type="domain" description="Poly(A) polymerase central" evidence="7">
    <location>
        <begin position="700"/>
        <end position="809"/>
    </location>
</feature>
<gene>
    <name evidence="8" type="ORF">FHX73_114669</name>
</gene>
<dbReference type="GO" id="GO:1990817">
    <property type="term" value="F:poly(A) RNA polymerase activity"/>
    <property type="evidence" value="ECO:0007669"/>
    <property type="project" value="InterPro"/>
</dbReference>
<dbReference type="PANTHER" id="PTHR10682:SF10">
    <property type="entry name" value="POLYNUCLEOTIDE ADENYLYLTRANSFERASE"/>
    <property type="match status" value="1"/>
</dbReference>
<name>A0A561UN52_9ACTN</name>
<dbReference type="GO" id="GO:0006397">
    <property type="term" value="P:mRNA processing"/>
    <property type="evidence" value="ECO:0007669"/>
    <property type="project" value="UniProtKB-KW"/>
</dbReference>
<dbReference type="Proteomes" id="UP000317940">
    <property type="component" value="Unassembled WGS sequence"/>
</dbReference>
<feature type="domain" description="Endonuclease/exonuclease/phosphatase" evidence="5">
    <location>
        <begin position="122"/>
        <end position="359"/>
    </location>
</feature>
<protein>
    <submittedName>
        <fullName evidence="8">Endonuclease/exonuclease/phosphatase family protein</fullName>
    </submittedName>
</protein>
<sequence>MRTSEEIYHRVRWDARFDPARFVLGVSRRQAEPKRIPLPAFVPGGEIPWHRVLFVEADGELVWDRASGLDLLDRTDAGLAREPRRLQPPFFTPRQVWHWNGAAWTAGAEADGVADVAHPRLVTWNTLWDRYDGALIDTARRRPALLAALAGADADLIALQEVEPALLDLLLAEPWVRERYALSCGPADRRTLDAHGLLLLSRLPVREAGHHELGPHKALAALTVSTAAGPLVLAATHLSSDHSPAGADRREVELARIAEGLSGVPGELVLLGDFNDGREGSAGPGVALALRDAWTEAHGPGDRTPTFDPVANPLAAVSSLTGRAGRLDRILLRPGAARVTGARLLGRVAEPGRPLPSDHYGVAADLDLSGDAPGEVLDLAPGARTAVAWLPPAELWPAVQEVRRRHDAQLHRWPPHVNLLFGFVPEAEFERAAPLLAAAAAEVGPFTARLAGLHSFGHREDATVWLDPAAGGEQPWADLRHALLRRFPRCRGRAEGFTPHLTLGRTADPQALIARATEALAPMTAEVGELVLLSRRGSGPMRPRATVRLGSGELRWLPEALGCHPPTGGPADQALVSELISRVVRHAEVLEVVGSRRMRCALEGADLDLVAIVPGDVDLTDFQLPEDIEVREVTGARVPGLRLRTNGLTADLVVVGCGDLPPAEAVARRAELGEAAAVALSAVTDAAAIERAVGARHAAFALLARQVKAWARARGLDGAPFGGLPGLAWAVLAARTTLDHPELAGDALLREFFADWAGWDWRRPVALLGGPTVSVEPSGHPVTVLTPTAPVRSCTEQVDVGRLDLLVQELYTAWESIGDDVPWRELLASPPLHRRHRAWATVDITAATPERLADTLGRVRGRLRALLTALAQAGSPDLHAWPRPHELTPTTAHFAIGLGRTPPDRDRLAELTAPWLRGLAGVSVARLGGGDVPTLR</sequence>
<dbReference type="OrthoDB" id="490222at2"/>
<keyword evidence="2" id="KW-0808">Transferase</keyword>
<accession>A0A561UN52</accession>
<keyword evidence="8" id="KW-0540">Nuclease</keyword>
<keyword evidence="8" id="KW-0378">Hydrolase</keyword>
<dbReference type="Pfam" id="PF04928">
    <property type="entry name" value="PAP_central"/>
    <property type="match status" value="1"/>
</dbReference>
<dbReference type="Gene3D" id="3.90.1140.10">
    <property type="entry name" value="Cyclic phosphodiesterase"/>
    <property type="match status" value="1"/>
</dbReference>
<keyword evidence="1" id="KW-0507">mRNA processing</keyword>
<dbReference type="AlphaFoldDB" id="A0A561UN52"/>
<dbReference type="GO" id="GO:0004527">
    <property type="term" value="F:exonuclease activity"/>
    <property type="evidence" value="ECO:0007669"/>
    <property type="project" value="UniProtKB-KW"/>
</dbReference>
<evidence type="ECO:0000313" key="8">
    <source>
        <dbReference type="EMBL" id="TWG00789.1"/>
    </source>
</evidence>
<dbReference type="EMBL" id="VIWT01000001">
    <property type="protein sequence ID" value="TWG00789.1"/>
    <property type="molecule type" value="Genomic_DNA"/>
</dbReference>
<dbReference type="Gene3D" id="1.10.1410.10">
    <property type="match status" value="1"/>
</dbReference>
<dbReference type="SUPFAM" id="SSF81301">
    <property type="entry name" value="Nucleotidyltransferase"/>
    <property type="match status" value="1"/>
</dbReference>
<dbReference type="InterPro" id="IPR043519">
    <property type="entry name" value="NT_sf"/>
</dbReference>